<dbReference type="Proteomes" id="UP001219568">
    <property type="component" value="Unassembled WGS sequence"/>
</dbReference>
<dbReference type="Pfam" id="PF13637">
    <property type="entry name" value="Ank_4"/>
    <property type="match status" value="1"/>
</dbReference>
<evidence type="ECO:0000313" key="2">
    <source>
        <dbReference type="EMBL" id="KAJ6038793.1"/>
    </source>
</evidence>
<organism evidence="2 3">
    <name type="scientific">Penicillium canescens</name>
    <dbReference type="NCBI Taxonomy" id="5083"/>
    <lineage>
        <taxon>Eukaryota</taxon>
        <taxon>Fungi</taxon>
        <taxon>Dikarya</taxon>
        <taxon>Ascomycota</taxon>
        <taxon>Pezizomycotina</taxon>
        <taxon>Eurotiomycetes</taxon>
        <taxon>Eurotiomycetidae</taxon>
        <taxon>Eurotiales</taxon>
        <taxon>Aspergillaceae</taxon>
        <taxon>Penicillium</taxon>
    </lineage>
</organism>
<sequence length="172" mass="18887">MKLWKAARGSEGTDETPLKIFVLIIESDRSPTGALDSNGNTALHDLCSVRITESDTVCCEMVRILVEAGADPAQKNHDGVTAFHVALCALDVMHSDTEIVRFLLESPSVHGQRVEGSSGDKLNYDRAIALLRQQVWDYGCLMADHGSAAINMLIERLNDNELAKRIKRLLAI</sequence>
<reference evidence="2" key="1">
    <citation type="journal article" date="2023" name="IMA Fungus">
        <title>Comparative genomic study of the Penicillium genus elucidates a diverse pangenome and 15 lateral gene transfer events.</title>
        <authorList>
            <person name="Petersen C."/>
            <person name="Sorensen T."/>
            <person name="Nielsen M.R."/>
            <person name="Sondergaard T.E."/>
            <person name="Sorensen J.L."/>
            <person name="Fitzpatrick D.A."/>
            <person name="Frisvad J.C."/>
            <person name="Nielsen K.L."/>
        </authorList>
    </citation>
    <scope>NUCLEOTIDE SEQUENCE</scope>
    <source>
        <strain evidence="2">IBT 15450</strain>
    </source>
</reference>
<dbReference type="Gene3D" id="1.25.40.20">
    <property type="entry name" value="Ankyrin repeat-containing domain"/>
    <property type="match status" value="1"/>
</dbReference>
<dbReference type="EMBL" id="JAQJZL010000008">
    <property type="protein sequence ID" value="KAJ6038793.1"/>
    <property type="molecule type" value="Genomic_DNA"/>
</dbReference>
<evidence type="ECO:0000256" key="1">
    <source>
        <dbReference type="PROSITE-ProRule" id="PRU00023"/>
    </source>
</evidence>
<dbReference type="SUPFAM" id="SSF48403">
    <property type="entry name" value="Ankyrin repeat"/>
    <property type="match status" value="1"/>
</dbReference>
<protein>
    <submittedName>
        <fullName evidence="2">Ankyrin repeat domain protein</fullName>
    </submittedName>
</protein>
<name>A0AAD6N7W7_PENCN</name>
<dbReference type="InterPro" id="IPR002110">
    <property type="entry name" value="Ankyrin_rpt"/>
</dbReference>
<dbReference type="PROSITE" id="PS50088">
    <property type="entry name" value="ANK_REPEAT"/>
    <property type="match status" value="1"/>
</dbReference>
<comment type="caution">
    <text evidence="2">The sequence shown here is derived from an EMBL/GenBank/DDBJ whole genome shotgun (WGS) entry which is preliminary data.</text>
</comment>
<keyword evidence="3" id="KW-1185">Reference proteome</keyword>
<dbReference type="AlphaFoldDB" id="A0AAD6N7W7"/>
<dbReference type="SMART" id="SM00248">
    <property type="entry name" value="ANK"/>
    <property type="match status" value="2"/>
</dbReference>
<reference evidence="2" key="2">
    <citation type="submission" date="2023-01" db="EMBL/GenBank/DDBJ databases">
        <authorList>
            <person name="Petersen C."/>
        </authorList>
    </citation>
    <scope>NUCLEOTIDE SEQUENCE</scope>
    <source>
        <strain evidence="2">IBT 15450</strain>
    </source>
</reference>
<proteinExistence type="predicted"/>
<evidence type="ECO:0000313" key="3">
    <source>
        <dbReference type="Proteomes" id="UP001219568"/>
    </source>
</evidence>
<gene>
    <name evidence="2" type="ORF">N7460_007510</name>
</gene>
<keyword evidence="1" id="KW-0040">ANK repeat</keyword>
<feature type="repeat" description="ANK" evidence="1">
    <location>
        <begin position="38"/>
        <end position="77"/>
    </location>
</feature>
<accession>A0AAD6N7W7</accession>
<dbReference type="InterPro" id="IPR036770">
    <property type="entry name" value="Ankyrin_rpt-contain_sf"/>
</dbReference>